<dbReference type="FunFam" id="1.10.287.130:FF:000045">
    <property type="entry name" value="Two-component system sensor histidine kinase/response regulator"/>
    <property type="match status" value="1"/>
</dbReference>
<dbReference type="Gene3D" id="2.60.40.10">
    <property type="entry name" value="Immunoglobulins"/>
    <property type="match status" value="1"/>
</dbReference>
<dbReference type="GO" id="GO:0003700">
    <property type="term" value="F:DNA-binding transcription factor activity"/>
    <property type="evidence" value="ECO:0007669"/>
    <property type="project" value="InterPro"/>
</dbReference>
<dbReference type="Pfam" id="PF07495">
    <property type="entry name" value="Y_Y_Y"/>
    <property type="match status" value="1"/>
</dbReference>
<feature type="modified residue" description="4-aspartylphosphate" evidence="12">
    <location>
        <position position="1173"/>
    </location>
</feature>
<dbReference type="PANTHER" id="PTHR43547:SF2">
    <property type="entry name" value="HYBRID SIGNAL TRANSDUCTION HISTIDINE KINASE C"/>
    <property type="match status" value="1"/>
</dbReference>
<keyword evidence="7" id="KW-0067">ATP-binding</keyword>
<dbReference type="InterPro" id="IPR005467">
    <property type="entry name" value="His_kinase_dom"/>
</dbReference>
<dbReference type="InterPro" id="IPR013783">
    <property type="entry name" value="Ig-like_fold"/>
</dbReference>
<keyword evidence="9" id="KW-0805">Transcription regulation</keyword>
<dbReference type="InterPro" id="IPR001789">
    <property type="entry name" value="Sig_transdc_resp-reg_receiver"/>
</dbReference>
<dbReference type="Pfam" id="PF12833">
    <property type="entry name" value="HTH_18"/>
    <property type="match status" value="1"/>
</dbReference>
<dbReference type="Pfam" id="PF07494">
    <property type="entry name" value="Reg_prop"/>
    <property type="match status" value="6"/>
</dbReference>
<feature type="domain" description="Histidine kinase" evidence="14">
    <location>
        <begin position="858"/>
        <end position="1074"/>
    </location>
</feature>
<reference evidence="17" key="1">
    <citation type="submission" date="2016-11" db="EMBL/GenBank/DDBJ databases">
        <authorList>
            <person name="Varghese N."/>
            <person name="Submissions S."/>
        </authorList>
    </citation>
    <scope>NUCLEOTIDE SEQUENCE [LARGE SCALE GENOMIC DNA]</scope>
    <source>
        <strain evidence="17">DSM 26134</strain>
    </source>
</reference>
<dbReference type="Gene3D" id="3.30.565.10">
    <property type="entry name" value="Histidine kinase-like ATPase, C-terminal domain"/>
    <property type="match status" value="1"/>
</dbReference>
<dbReference type="Gene3D" id="1.10.287.130">
    <property type="match status" value="1"/>
</dbReference>
<dbReference type="InterPro" id="IPR036097">
    <property type="entry name" value="HisK_dim/P_sf"/>
</dbReference>
<dbReference type="InterPro" id="IPR018060">
    <property type="entry name" value="HTH_AraC"/>
</dbReference>
<name>A0A1M6VUQ5_REIAG</name>
<protein>
    <recommendedName>
        <fullName evidence="2">histidine kinase</fullName>
        <ecNumber evidence="2">2.7.13.3</ecNumber>
    </recommendedName>
</protein>
<evidence type="ECO:0000256" key="3">
    <source>
        <dbReference type="ARBA" id="ARBA00022553"/>
    </source>
</evidence>
<dbReference type="GO" id="GO:0000155">
    <property type="term" value="F:phosphorelay sensor kinase activity"/>
    <property type="evidence" value="ECO:0007669"/>
    <property type="project" value="InterPro"/>
</dbReference>
<dbReference type="InterPro" id="IPR003594">
    <property type="entry name" value="HATPase_dom"/>
</dbReference>
<dbReference type="SMART" id="SM00387">
    <property type="entry name" value="HATPase_c"/>
    <property type="match status" value="1"/>
</dbReference>
<dbReference type="SUPFAM" id="SSF47384">
    <property type="entry name" value="Homodimeric domain of signal transducing histidine kinase"/>
    <property type="match status" value="1"/>
</dbReference>
<keyword evidence="6 16" id="KW-0418">Kinase</keyword>
<evidence type="ECO:0000256" key="11">
    <source>
        <dbReference type="ARBA" id="ARBA00023163"/>
    </source>
</evidence>
<dbReference type="SUPFAM" id="SSF55874">
    <property type="entry name" value="ATPase domain of HSP90 chaperone/DNA topoisomerase II/histidine kinase"/>
    <property type="match status" value="1"/>
</dbReference>
<dbReference type="RefSeq" id="WP_073125042.1">
    <property type="nucleotide sequence ID" value="NZ_FRAA01000010.1"/>
</dbReference>
<evidence type="ECO:0000256" key="1">
    <source>
        <dbReference type="ARBA" id="ARBA00000085"/>
    </source>
</evidence>
<dbReference type="SUPFAM" id="SSF52172">
    <property type="entry name" value="CheY-like"/>
    <property type="match status" value="1"/>
</dbReference>
<proteinExistence type="predicted"/>
<dbReference type="Gene3D" id="1.10.10.60">
    <property type="entry name" value="Homeodomain-like"/>
    <property type="match status" value="1"/>
</dbReference>
<dbReference type="InterPro" id="IPR036890">
    <property type="entry name" value="HATPase_C_sf"/>
</dbReference>
<evidence type="ECO:0000313" key="17">
    <source>
        <dbReference type="Proteomes" id="UP000184474"/>
    </source>
</evidence>
<dbReference type="SUPFAM" id="SSF63829">
    <property type="entry name" value="Calcium-dependent phosphotriesterase"/>
    <property type="match status" value="3"/>
</dbReference>
<dbReference type="InterPro" id="IPR011110">
    <property type="entry name" value="Reg_prop"/>
</dbReference>
<dbReference type="GO" id="GO:0005524">
    <property type="term" value="F:ATP binding"/>
    <property type="evidence" value="ECO:0007669"/>
    <property type="project" value="UniProtKB-KW"/>
</dbReference>
<dbReference type="PROSITE" id="PS50109">
    <property type="entry name" value="HIS_KIN"/>
    <property type="match status" value="1"/>
</dbReference>
<evidence type="ECO:0000313" key="16">
    <source>
        <dbReference type="EMBL" id="SHK85190.1"/>
    </source>
</evidence>
<dbReference type="PROSITE" id="PS50110">
    <property type="entry name" value="RESPONSE_REGULATORY"/>
    <property type="match status" value="1"/>
</dbReference>
<dbReference type="EC" id="2.7.13.3" evidence="2"/>
<feature type="domain" description="HTH araC/xylS-type" evidence="13">
    <location>
        <begin position="1274"/>
        <end position="1373"/>
    </location>
</feature>
<dbReference type="FunFam" id="1.10.10.60:FF:000284">
    <property type="entry name" value="Two-component system sensor histidine kinase/response regulator"/>
    <property type="match status" value="1"/>
</dbReference>
<dbReference type="STRING" id="156994.SAMN04488028_1106"/>
<dbReference type="Pfam" id="PF00072">
    <property type="entry name" value="Response_reg"/>
    <property type="match status" value="1"/>
</dbReference>
<sequence>MKALGIYFLVNLITISLLFSQQGISDYQFVTIDQELSQNTVSAMAQDQEGFLWIGSRSGLNRYDGINMMSFMHDERDSTSLCNNYIRSLYIGTNNRVFVGSLAGGYCIYNDTDGTFGKLPTAERYPELDHVTVNAFYEDQKGNIWIATERKGLFMWRAQDQVIVQYRHNENDSWGISSNTVTGVIGDGRGNLWVSTWGGGLNLFDTNTKRFIHYRHDEEDVNSPYSNIIRCMTGGSDGHIWLGTDRGVDRVSYDDRGKYRFEHMVIKSEEDEEPFVLDLIEDKKQRLWIGSENHGLGILDTDDGAYHWYTVDSKKEYSIKNNSIWSLFEDQKGVIWVGTFNKGIFKLDEGNRKFPVYKHNPYDETSLTHNAVSSFYEDKKGNVWIGTDGGGLDYWDTEAESFTHYRKDEYPQMSNQVLSVMIDSQENVWVGNWQGGALVKRKGSSTFKKFKLPPGIKVREGRENVFSIREDQEGKLWFAVFRSGIQVYDPKTETFEVFTHDEDDEQSLSSNLTRYIFEDSKGRFWIGTEGGGLNVLEDPSTGVFRRFNHSADDTTTISDNTVQCVLEDNQGNIWVGTSGGVNLYNPENDSFTRYGYDEGFADVVIHSILSDDKGMLWMSTNKGLVRFDPETGKVRNFDLNDGLQSMEFFKHSSFKLSTGALLFGGVDGFNVIHPAQVSDVFEEPKVYLVDFKVSNESIKNMAGVHLEKGLIEGGQVRLNYDQNDFDFEFAQINFSQTSKNEYAYRLKNYDKTWQQAGNRREAYYTNVPPGSYTFEVRGTDNGGEWSSQEASFSLVVDPPWYASVWAYVLYSMFLLGVLYWAFQVIINRERLQTKLMVEHMELSKMQELDQMKSSFFANISHEFRSPLTLILGPLKAMIEKKNYVSNEEQVHMMLRNAENLLNLINQLLELSKLESGKMRLELVTKDVTAFLKPIVHSFSSLASRNNMAYKVVMPKGAVELSFDKDKLEKIVVNLLSNAFKYTNDYGKVTVSLREEEDKVVLEVKDDGIGIPQEDQDYIFNRYYRVRDHKSRKSKGTGIGLSLTKELVELHHGHIAFKSEENEGTSFEVHLFKGTMHFEAEDFELEDEQVAPISANQGIYEIEESLYKSASSNDQIAEEEDKKLPLILVTEDNTDIRLYIKSILEEEYRVIQAEDGNDGVSKAQEFIPDLIISDVMMPGKDGLELCEEIKSNVKTSHIPVILLTAKASNDSALTGFELGADYYITKPFNPKLLSLRVRNALKTRDQIRGQLLNKSTFNINPKNVKIASRDEEFIAKAVAVIEENISNSEFYVDDLGRELGMSRMQLYRKLKGLIGQSANEFIRSIRLKRAAQLIRQDELNISEITYQVGFNDLQYFRDCFKKQYGVNPSEYAQDVKEKIN</sequence>
<dbReference type="SMART" id="SM00448">
    <property type="entry name" value="REC"/>
    <property type="match status" value="1"/>
</dbReference>
<evidence type="ECO:0000256" key="12">
    <source>
        <dbReference type="PROSITE-ProRule" id="PRU00169"/>
    </source>
</evidence>
<dbReference type="InterPro" id="IPR011006">
    <property type="entry name" value="CheY-like_superfamily"/>
</dbReference>
<evidence type="ECO:0000256" key="6">
    <source>
        <dbReference type="ARBA" id="ARBA00022777"/>
    </source>
</evidence>
<dbReference type="Pfam" id="PF02518">
    <property type="entry name" value="HATPase_c"/>
    <property type="match status" value="1"/>
</dbReference>
<organism evidence="16 17">
    <name type="scientific">Reichenbachiella agariperforans</name>
    <dbReference type="NCBI Taxonomy" id="156994"/>
    <lineage>
        <taxon>Bacteria</taxon>
        <taxon>Pseudomonadati</taxon>
        <taxon>Bacteroidota</taxon>
        <taxon>Cytophagia</taxon>
        <taxon>Cytophagales</taxon>
        <taxon>Reichenbachiellaceae</taxon>
        <taxon>Reichenbachiella</taxon>
    </lineage>
</organism>
<dbReference type="Gene3D" id="2.130.10.10">
    <property type="entry name" value="YVTN repeat-like/Quinoprotein amine dehydrogenase"/>
    <property type="match status" value="3"/>
</dbReference>
<dbReference type="FunFam" id="2.60.40.10:FF:000791">
    <property type="entry name" value="Two-component system sensor histidine kinase/response regulator"/>
    <property type="match status" value="1"/>
</dbReference>
<dbReference type="SMART" id="SM00388">
    <property type="entry name" value="HisKA"/>
    <property type="match status" value="1"/>
</dbReference>
<keyword evidence="17" id="KW-1185">Reference proteome</keyword>
<evidence type="ECO:0000256" key="5">
    <source>
        <dbReference type="ARBA" id="ARBA00022741"/>
    </source>
</evidence>
<dbReference type="Pfam" id="PF00512">
    <property type="entry name" value="HisKA"/>
    <property type="match status" value="1"/>
</dbReference>
<evidence type="ECO:0000256" key="10">
    <source>
        <dbReference type="ARBA" id="ARBA00023125"/>
    </source>
</evidence>
<dbReference type="CDD" id="cd00082">
    <property type="entry name" value="HisKA"/>
    <property type="match status" value="1"/>
</dbReference>
<accession>A0A1M6VUQ5</accession>
<evidence type="ECO:0000256" key="2">
    <source>
        <dbReference type="ARBA" id="ARBA00012438"/>
    </source>
</evidence>
<dbReference type="FunFam" id="3.30.565.10:FF:000037">
    <property type="entry name" value="Hybrid sensor histidine kinase/response regulator"/>
    <property type="match status" value="1"/>
</dbReference>
<evidence type="ECO:0000256" key="4">
    <source>
        <dbReference type="ARBA" id="ARBA00022679"/>
    </source>
</evidence>
<dbReference type="Proteomes" id="UP000184474">
    <property type="component" value="Unassembled WGS sequence"/>
</dbReference>
<dbReference type="GO" id="GO:0043565">
    <property type="term" value="F:sequence-specific DNA binding"/>
    <property type="evidence" value="ECO:0007669"/>
    <property type="project" value="InterPro"/>
</dbReference>
<gene>
    <name evidence="16" type="ORF">SAMN04488028_1106</name>
</gene>
<keyword evidence="5" id="KW-0547">Nucleotide-binding</keyword>
<dbReference type="CDD" id="cd00075">
    <property type="entry name" value="HATPase"/>
    <property type="match status" value="1"/>
</dbReference>
<keyword evidence="3 12" id="KW-0597">Phosphoprotein</keyword>
<dbReference type="InterPro" id="IPR018062">
    <property type="entry name" value="HTH_AraC-typ_CS"/>
</dbReference>
<evidence type="ECO:0000256" key="7">
    <source>
        <dbReference type="ARBA" id="ARBA00022840"/>
    </source>
</evidence>
<dbReference type="InterPro" id="IPR011123">
    <property type="entry name" value="Y_Y_Y"/>
</dbReference>
<dbReference type="InterPro" id="IPR009057">
    <property type="entry name" value="Homeodomain-like_sf"/>
</dbReference>
<comment type="catalytic activity">
    <reaction evidence="1">
        <text>ATP + protein L-histidine = ADP + protein N-phospho-L-histidine.</text>
        <dbReference type="EC" id="2.7.13.3"/>
    </reaction>
</comment>
<dbReference type="SMART" id="SM00342">
    <property type="entry name" value="HTH_ARAC"/>
    <property type="match status" value="1"/>
</dbReference>
<dbReference type="PRINTS" id="PR00344">
    <property type="entry name" value="BCTRLSENSOR"/>
</dbReference>
<evidence type="ECO:0000259" key="13">
    <source>
        <dbReference type="PROSITE" id="PS01124"/>
    </source>
</evidence>
<keyword evidence="10" id="KW-0238">DNA-binding</keyword>
<evidence type="ECO:0000256" key="9">
    <source>
        <dbReference type="ARBA" id="ARBA00023015"/>
    </source>
</evidence>
<dbReference type="CDD" id="cd17574">
    <property type="entry name" value="REC_OmpR"/>
    <property type="match status" value="1"/>
</dbReference>
<keyword evidence="4" id="KW-0808">Transferase</keyword>
<feature type="domain" description="Response regulatory" evidence="15">
    <location>
        <begin position="1125"/>
        <end position="1240"/>
    </location>
</feature>
<keyword evidence="11" id="KW-0804">Transcription</keyword>
<evidence type="ECO:0000259" key="15">
    <source>
        <dbReference type="PROSITE" id="PS50110"/>
    </source>
</evidence>
<dbReference type="PROSITE" id="PS00041">
    <property type="entry name" value="HTH_ARAC_FAMILY_1"/>
    <property type="match status" value="1"/>
</dbReference>
<dbReference type="InterPro" id="IPR015943">
    <property type="entry name" value="WD40/YVTN_repeat-like_dom_sf"/>
</dbReference>
<dbReference type="EMBL" id="FRAA01000010">
    <property type="protein sequence ID" value="SHK85190.1"/>
    <property type="molecule type" value="Genomic_DNA"/>
</dbReference>
<dbReference type="PANTHER" id="PTHR43547">
    <property type="entry name" value="TWO-COMPONENT HISTIDINE KINASE"/>
    <property type="match status" value="1"/>
</dbReference>
<dbReference type="Gene3D" id="3.40.50.2300">
    <property type="match status" value="1"/>
</dbReference>
<dbReference type="InterPro" id="IPR003661">
    <property type="entry name" value="HisK_dim/P_dom"/>
</dbReference>
<dbReference type="PROSITE" id="PS01124">
    <property type="entry name" value="HTH_ARAC_FAMILY_2"/>
    <property type="match status" value="1"/>
</dbReference>
<evidence type="ECO:0000256" key="8">
    <source>
        <dbReference type="ARBA" id="ARBA00023012"/>
    </source>
</evidence>
<dbReference type="InterPro" id="IPR004358">
    <property type="entry name" value="Sig_transdc_His_kin-like_C"/>
</dbReference>
<dbReference type="SUPFAM" id="SSF46689">
    <property type="entry name" value="Homeodomain-like"/>
    <property type="match status" value="1"/>
</dbReference>
<keyword evidence="8" id="KW-0902">Two-component regulatory system</keyword>
<evidence type="ECO:0000259" key="14">
    <source>
        <dbReference type="PROSITE" id="PS50109"/>
    </source>
</evidence>